<feature type="transmembrane region" description="Helical" evidence="1">
    <location>
        <begin position="12"/>
        <end position="31"/>
    </location>
</feature>
<dbReference type="AlphaFoldDB" id="A0A2M7BVD8"/>
<feature type="transmembrane region" description="Helical" evidence="1">
    <location>
        <begin position="218"/>
        <end position="247"/>
    </location>
</feature>
<dbReference type="EMBL" id="PEUX01000001">
    <property type="protein sequence ID" value="PIV10509.1"/>
    <property type="molecule type" value="Genomic_DNA"/>
</dbReference>
<dbReference type="Proteomes" id="UP000229894">
    <property type="component" value="Unassembled WGS sequence"/>
</dbReference>
<proteinExistence type="predicted"/>
<keyword evidence="1" id="KW-1133">Transmembrane helix</keyword>
<reference evidence="3" key="1">
    <citation type="submission" date="2017-09" db="EMBL/GenBank/DDBJ databases">
        <title>Depth-based differentiation of microbial function through sediment-hosted aquifers and enrichment of novel symbionts in the deep terrestrial subsurface.</title>
        <authorList>
            <person name="Probst A.J."/>
            <person name="Ladd B."/>
            <person name="Jarett J.K."/>
            <person name="Geller-Mcgrath D.E."/>
            <person name="Sieber C.M.K."/>
            <person name="Emerson J.B."/>
            <person name="Anantharaman K."/>
            <person name="Thomas B.C."/>
            <person name="Malmstrom R."/>
            <person name="Stieglmeier M."/>
            <person name="Klingl A."/>
            <person name="Woyke T."/>
            <person name="Ryan C.M."/>
            <person name="Banfield J.F."/>
        </authorList>
    </citation>
    <scope>NUCLEOTIDE SEQUENCE [LARGE SCALE GENOMIC DNA]</scope>
</reference>
<evidence type="ECO:0000313" key="2">
    <source>
        <dbReference type="EMBL" id="PIV10509.1"/>
    </source>
</evidence>
<feature type="transmembrane region" description="Helical" evidence="1">
    <location>
        <begin position="37"/>
        <end position="58"/>
    </location>
</feature>
<evidence type="ECO:0000256" key="1">
    <source>
        <dbReference type="SAM" id="Phobius"/>
    </source>
</evidence>
<gene>
    <name evidence="2" type="ORF">COS49_00010</name>
</gene>
<keyword evidence="1" id="KW-0812">Transmembrane</keyword>
<name>A0A2M7BVD8_9BACT</name>
<sequence>MRPQNNRITQSIIVGLVTLVATFSWSALKRILEGDQYWFLAGLGFWVLLIFLSLNWLFSKSRAVLLTTIGFVLVSFFLSFGFRLEYLAALFLAFLLFWFGSQRAISEKNVRIKIRVWAILRCGLPLVVTGLSLVIATACYFSPLFMSNQIEIKIPRPLFNIIFEPFLKTAEGQLPLKQFSEQFGLSLEANTNLEDLLYQAANQEINKYSRSYQRYFPFGLALGVFLALKTVGFFFAWLVILLSWLIFKILVSLGAIKIQEQAVLKEIIEL</sequence>
<protein>
    <submittedName>
        <fullName evidence="2">Uncharacterized protein</fullName>
    </submittedName>
</protein>
<evidence type="ECO:0000313" key="3">
    <source>
        <dbReference type="Proteomes" id="UP000229894"/>
    </source>
</evidence>
<keyword evidence="1" id="KW-0472">Membrane</keyword>
<comment type="caution">
    <text evidence="2">The sequence shown here is derived from an EMBL/GenBank/DDBJ whole genome shotgun (WGS) entry which is preliminary data.</text>
</comment>
<feature type="transmembrane region" description="Helical" evidence="1">
    <location>
        <begin position="86"/>
        <end position="106"/>
    </location>
</feature>
<feature type="transmembrane region" description="Helical" evidence="1">
    <location>
        <begin position="118"/>
        <end position="143"/>
    </location>
</feature>
<feature type="transmembrane region" description="Helical" evidence="1">
    <location>
        <begin position="63"/>
        <end position="80"/>
    </location>
</feature>
<organism evidence="2 3">
    <name type="scientific">Candidatus Portnoybacteria bacterium CG03_land_8_20_14_0_80_41_10</name>
    <dbReference type="NCBI Taxonomy" id="1974808"/>
    <lineage>
        <taxon>Bacteria</taxon>
        <taxon>Candidatus Portnoyibacteriota</taxon>
    </lineage>
</organism>
<accession>A0A2M7BVD8</accession>